<dbReference type="InterPro" id="IPR023867">
    <property type="entry name" value="Sulphatase_maturase_rSAM"/>
</dbReference>
<dbReference type="RefSeq" id="WP_115481725.1">
    <property type="nucleotide sequence ID" value="NZ_QRCT01000019.1"/>
</dbReference>
<evidence type="ECO:0000256" key="5">
    <source>
        <dbReference type="ARBA" id="ARBA00023004"/>
    </source>
</evidence>
<sequence length="514" mass="59339">MSALEEGKLLTLNDLMIRISDYKKHKPNQSIDSMGMFFETSNNIYFFDTGTGKALRIDHDLHDFLSQLLYRDCDVEELEKTANQKGLNISDILAYIEKEDLFKGTTGEQLYNDEFLKKAKREIGSNCRQLILELTGACNLRCKYCIYSSSEKGFREFNSKNMSKEIIKKSIDYLYDHGEEEVFVTFYGGEPLIKFELMKYAIEYAKERLANRKLNFGFTTNLTLMNREIAAYLAQIPNLSIVCSIDGPEDIHDTSRVYVDGGGTYKDAMEGLRILKEELDKVDDPSVSINFNAVFMVPYEKEKLYRIDENFQKLCSITQNSTYDITYPSSGTIPEELMEYATEDTSMWEWMEEEAKKCDAIEMLKHKGVMDSLTIVHDRILTEKAAPVIPMNACCVPGARRLYIDTQGDMYVCERINKSPKIGNILNGIDMETIWTKYFYEYSERSIEHCANCWSAKMCPVCYADRMTTDGIAENAHIHCEAFKEQLKRQFSLYYEMLEESPEKLKILNDVITV</sequence>
<name>A0A371AWA5_9FIRM</name>
<accession>A0A371AWA5</accession>
<dbReference type="InterPro" id="IPR023885">
    <property type="entry name" value="4Fe4S-binding_SPASM_dom"/>
</dbReference>
<dbReference type="InterPro" id="IPR058240">
    <property type="entry name" value="rSAM_sf"/>
</dbReference>
<organism evidence="9 10">
    <name type="scientific">Anaerosacchariphilus polymeriproducens</name>
    <dbReference type="NCBI Taxonomy" id="1812858"/>
    <lineage>
        <taxon>Bacteria</taxon>
        <taxon>Bacillati</taxon>
        <taxon>Bacillota</taxon>
        <taxon>Clostridia</taxon>
        <taxon>Lachnospirales</taxon>
        <taxon>Lachnospiraceae</taxon>
        <taxon>Anaerosacchariphilus</taxon>
    </lineage>
</organism>
<proteinExistence type="inferred from homology"/>
<dbReference type="SFLD" id="SFLDG01384">
    <property type="entry name" value="thioether_bond_formation_requi"/>
    <property type="match status" value="1"/>
</dbReference>
<dbReference type="OrthoDB" id="9763993at2"/>
<keyword evidence="5" id="KW-0408">Iron</keyword>
<evidence type="ECO:0000256" key="1">
    <source>
        <dbReference type="ARBA" id="ARBA00001966"/>
    </source>
</evidence>
<evidence type="ECO:0000256" key="2">
    <source>
        <dbReference type="ARBA" id="ARBA00022485"/>
    </source>
</evidence>
<dbReference type="Pfam" id="PF13186">
    <property type="entry name" value="SPASM"/>
    <property type="match status" value="1"/>
</dbReference>
<dbReference type="SFLD" id="SFLDG01386">
    <property type="entry name" value="main_SPASM_domain-containing"/>
    <property type="match status" value="1"/>
</dbReference>
<evidence type="ECO:0000313" key="9">
    <source>
        <dbReference type="EMBL" id="RDU23856.1"/>
    </source>
</evidence>
<dbReference type="InterPro" id="IPR007197">
    <property type="entry name" value="rSAM"/>
</dbReference>
<comment type="caution">
    <text evidence="9">The sequence shown here is derived from an EMBL/GenBank/DDBJ whole genome shotgun (WGS) entry which is preliminary data.</text>
</comment>
<evidence type="ECO:0000256" key="6">
    <source>
        <dbReference type="ARBA" id="ARBA00023014"/>
    </source>
</evidence>
<dbReference type="PANTHER" id="PTHR43273:SF3">
    <property type="entry name" value="ANAEROBIC SULFATASE-MATURATING ENZYME HOMOLOG ASLB-RELATED"/>
    <property type="match status" value="1"/>
</dbReference>
<feature type="domain" description="Radical SAM core" evidence="8">
    <location>
        <begin position="122"/>
        <end position="362"/>
    </location>
</feature>
<keyword evidence="4" id="KW-0479">Metal-binding</keyword>
<comment type="cofactor">
    <cofactor evidence="1">
        <name>[4Fe-4S] cluster</name>
        <dbReference type="ChEBI" id="CHEBI:49883"/>
    </cofactor>
</comment>
<protein>
    <submittedName>
        <fullName evidence="9">Radical SAM protein</fullName>
    </submittedName>
</protein>
<dbReference type="SFLD" id="SFLDG01067">
    <property type="entry name" value="SPASM/twitch_domain_containing"/>
    <property type="match status" value="1"/>
</dbReference>
<gene>
    <name evidence="9" type="ORF">DWV06_08335</name>
</gene>
<dbReference type="InterPro" id="IPR013785">
    <property type="entry name" value="Aldolase_TIM"/>
</dbReference>
<dbReference type="Proteomes" id="UP000255036">
    <property type="component" value="Unassembled WGS sequence"/>
</dbReference>
<dbReference type="InterPro" id="IPR000385">
    <property type="entry name" value="MoaA_NifB_PqqE_Fe-S-bd_CS"/>
</dbReference>
<keyword evidence="10" id="KW-1185">Reference proteome</keyword>
<dbReference type="NCBIfam" id="TIGR04085">
    <property type="entry name" value="rSAM_more_4Fe4S"/>
    <property type="match status" value="1"/>
</dbReference>
<evidence type="ECO:0000259" key="8">
    <source>
        <dbReference type="PROSITE" id="PS51918"/>
    </source>
</evidence>
<dbReference type="PROSITE" id="PS51918">
    <property type="entry name" value="RADICAL_SAM"/>
    <property type="match status" value="1"/>
</dbReference>
<dbReference type="AlphaFoldDB" id="A0A371AWA5"/>
<dbReference type="CDD" id="cd01335">
    <property type="entry name" value="Radical_SAM"/>
    <property type="match status" value="1"/>
</dbReference>
<dbReference type="SUPFAM" id="SSF102114">
    <property type="entry name" value="Radical SAM enzymes"/>
    <property type="match status" value="1"/>
</dbReference>
<keyword evidence="3" id="KW-0949">S-adenosyl-L-methionine</keyword>
<evidence type="ECO:0000256" key="4">
    <source>
        <dbReference type="ARBA" id="ARBA00022723"/>
    </source>
</evidence>
<evidence type="ECO:0000313" key="10">
    <source>
        <dbReference type="Proteomes" id="UP000255036"/>
    </source>
</evidence>
<keyword evidence="6" id="KW-0411">Iron-sulfur</keyword>
<evidence type="ECO:0000256" key="3">
    <source>
        <dbReference type="ARBA" id="ARBA00022691"/>
    </source>
</evidence>
<dbReference type="GO" id="GO:0032324">
    <property type="term" value="P:molybdopterin cofactor biosynthetic process"/>
    <property type="evidence" value="ECO:0007669"/>
    <property type="project" value="UniProtKB-ARBA"/>
</dbReference>
<evidence type="ECO:0000256" key="7">
    <source>
        <dbReference type="ARBA" id="ARBA00023601"/>
    </source>
</evidence>
<comment type="similarity">
    <text evidence="7">Belongs to the radical SAM superfamily. Anaerobic sulfatase-maturating enzyme family.</text>
</comment>
<keyword evidence="2" id="KW-0004">4Fe-4S</keyword>
<dbReference type="GO" id="GO:0016491">
    <property type="term" value="F:oxidoreductase activity"/>
    <property type="evidence" value="ECO:0007669"/>
    <property type="project" value="InterPro"/>
</dbReference>
<dbReference type="InterPro" id="IPR006638">
    <property type="entry name" value="Elp3/MiaA/NifB-like_rSAM"/>
</dbReference>
<dbReference type="SMART" id="SM00729">
    <property type="entry name" value="Elp3"/>
    <property type="match status" value="1"/>
</dbReference>
<dbReference type="SFLD" id="SFLDS00029">
    <property type="entry name" value="Radical_SAM"/>
    <property type="match status" value="1"/>
</dbReference>
<dbReference type="GO" id="GO:0051539">
    <property type="term" value="F:4 iron, 4 sulfur cluster binding"/>
    <property type="evidence" value="ECO:0007669"/>
    <property type="project" value="UniProtKB-KW"/>
</dbReference>
<dbReference type="GO" id="GO:0046872">
    <property type="term" value="F:metal ion binding"/>
    <property type="evidence" value="ECO:0007669"/>
    <property type="project" value="UniProtKB-KW"/>
</dbReference>
<dbReference type="EMBL" id="QRCT01000019">
    <property type="protein sequence ID" value="RDU23856.1"/>
    <property type="molecule type" value="Genomic_DNA"/>
</dbReference>
<dbReference type="Pfam" id="PF04055">
    <property type="entry name" value="Radical_SAM"/>
    <property type="match status" value="1"/>
</dbReference>
<reference evidence="9 10" key="1">
    <citation type="submission" date="2018-07" db="EMBL/GenBank/DDBJ databases">
        <title>Anaerosacharophilus polymeroproducens gen. nov. sp. nov., an anaerobic bacterium isolated from salt field.</title>
        <authorList>
            <person name="Kim W."/>
            <person name="Yang S.-H."/>
            <person name="Oh J."/>
            <person name="Lee J.-H."/>
            <person name="Kwon K.K."/>
        </authorList>
    </citation>
    <scope>NUCLEOTIDE SEQUENCE [LARGE SCALE GENOMIC DNA]</scope>
    <source>
        <strain evidence="9 10">MCWD5</strain>
    </source>
</reference>
<dbReference type="Gene3D" id="3.20.20.70">
    <property type="entry name" value="Aldolase class I"/>
    <property type="match status" value="1"/>
</dbReference>
<dbReference type="PANTHER" id="PTHR43273">
    <property type="entry name" value="ANAEROBIC SULFATASE-MATURATING ENZYME HOMOLOG ASLB-RELATED"/>
    <property type="match status" value="1"/>
</dbReference>
<dbReference type="PROSITE" id="PS01305">
    <property type="entry name" value="MOAA_NIFB_PQQE"/>
    <property type="match status" value="1"/>
</dbReference>